<accession>A0AAD9ZIA9</accession>
<dbReference type="Proteomes" id="UP001276659">
    <property type="component" value="Unassembled WGS sequence"/>
</dbReference>
<organism evidence="2 3">
    <name type="scientific">Lepraria neglecta</name>
    <dbReference type="NCBI Taxonomy" id="209136"/>
    <lineage>
        <taxon>Eukaryota</taxon>
        <taxon>Fungi</taxon>
        <taxon>Dikarya</taxon>
        <taxon>Ascomycota</taxon>
        <taxon>Pezizomycotina</taxon>
        <taxon>Lecanoromycetes</taxon>
        <taxon>OSLEUM clade</taxon>
        <taxon>Lecanoromycetidae</taxon>
        <taxon>Lecanorales</taxon>
        <taxon>Lecanorineae</taxon>
        <taxon>Stereocaulaceae</taxon>
        <taxon>Lepraria</taxon>
    </lineage>
</organism>
<proteinExistence type="predicted"/>
<dbReference type="EMBL" id="JASNWA010000003">
    <property type="protein sequence ID" value="KAK3178956.1"/>
    <property type="molecule type" value="Genomic_DNA"/>
</dbReference>
<gene>
    <name evidence="2" type="ORF">OEA41_001094</name>
</gene>
<sequence>MDPNNNGMSMSRKVWTDPNGIFKGTYQEGYAGCMKFTQTLINGEYLGPNVHGNPQFDELASTFYRYIDDKFSLSPSVEPYSEKDVPIRHCIVISENTNENRIIEFPISSDDPTRINPPRPPFDMDIFGTQFPDGANTITGDPNPLTTVEEEALFSDINVESTGVNLAGFFNPGPFSREQELCRRSLNQQCTGTGGQDLTEIALARVKGVLSTIAMTTQGTVKAIGIAGAALGAFFVILDLWTAIGRAVRLEQLWAI</sequence>
<keyword evidence="1" id="KW-1133">Transmembrane helix</keyword>
<keyword evidence="1" id="KW-0472">Membrane</keyword>
<name>A0AAD9ZIA9_9LECA</name>
<reference evidence="2" key="1">
    <citation type="submission" date="2022-11" db="EMBL/GenBank/DDBJ databases">
        <title>Chromosomal genome sequence assembly and mating type (MAT) locus characterization of the leprose asexual lichenized fungus Lepraria neglecta (Nyl.) Erichsen.</title>
        <authorList>
            <person name="Allen J.L."/>
            <person name="Pfeffer B."/>
        </authorList>
    </citation>
    <scope>NUCLEOTIDE SEQUENCE</scope>
    <source>
        <strain evidence="2">Allen 5258</strain>
    </source>
</reference>
<protein>
    <submittedName>
        <fullName evidence="2">Uncharacterized protein</fullName>
    </submittedName>
</protein>
<keyword evidence="1" id="KW-0812">Transmembrane</keyword>
<evidence type="ECO:0000313" key="2">
    <source>
        <dbReference type="EMBL" id="KAK3178956.1"/>
    </source>
</evidence>
<keyword evidence="3" id="KW-1185">Reference proteome</keyword>
<feature type="transmembrane region" description="Helical" evidence="1">
    <location>
        <begin position="223"/>
        <end position="244"/>
    </location>
</feature>
<evidence type="ECO:0000313" key="3">
    <source>
        <dbReference type="Proteomes" id="UP001276659"/>
    </source>
</evidence>
<evidence type="ECO:0000256" key="1">
    <source>
        <dbReference type="SAM" id="Phobius"/>
    </source>
</evidence>
<dbReference type="AlphaFoldDB" id="A0AAD9ZIA9"/>
<comment type="caution">
    <text evidence="2">The sequence shown here is derived from an EMBL/GenBank/DDBJ whole genome shotgun (WGS) entry which is preliminary data.</text>
</comment>